<keyword evidence="2" id="KW-1185">Reference proteome</keyword>
<dbReference type="EMBL" id="BAABBE010000062">
    <property type="protein sequence ID" value="GAA3687498.1"/>
    <property type="molecule type" value="Genomic_DNA"/>
</dbReference>
<sequence>MRGDAEADGTAVAIQVGSGEQDAVGGHGASFERLARLDGVVTRSAQAGHEHRCGRRPNKTAFRVEKRSDLEFVGHRPTGANFTPFDRSVHDYSISHRDQLMTDSS</sequence>
<protein>
    <submittedName>
        <fullName evidence="1">Uncharacterized protein</fullName>
    </submittedName>
</protein>
<evidence type="ECO:0000313" key="2">
    <source>
        <dbReference type="Proteomes" id="UP001500711"/>
    </source>
</evidence>
<proteinExistence type="predicted"/>
<comment type="caution">
    <text evidence="1">The sequence shown here is derived from an EMBL/GenBank/DDBJ whole genome shotgun (WGS) entry which is preliminary data.</text>
</comment>
<organism evidence="1 2">
    <name type="scientific">Lentzea roselyniae</name>
    <dbReference type="NCBI Taxonomy" id="531940"/>
    <lineage>
        <taxon>Bacteria</taxon>
        <taxon>Bacillati</taxon>
        <taxon>Actinomycetota</taxon>
        <taxon>Actinomycetes</taxon>
        <taxon>Pseudonocardiales</taxon>
        <taxon>Pseudonocardiaceae</taxon>
        <taxon>Lentzea</taxon>
    </lineage>
</organism>
<reference evidence="2" key="1">
    <citation type="journal article" date="2019" name="Int. J. Syst. Evol. Microbiol.">
        <title>The Global Catalogue of Microorganisms (GCM) 10K type strain sequencing project: providing services to taxonomists for standard genome sequencing and annotation.</title>
        <authorList>
            <consortium name="The Broad Institute Genomics Platform"/>
            <consortium name="The Broad Institute Genome Sequencing Center for Infectious Disease"/>
            <person name="Wu L."/>
            <person name="Ma J."/>
        </authorList>
    </citation>
    <scope>NUCLEOTIDE SEQUENCE [LARGE SCALE GENOMIC DNA]</scope>
    <source>
        <strain evidence="2">JCM 17494</strain>
    </source>
</reference>
<name>A0ABP7CG80_9PSEU</name>
<dbReference type="Proteomes" id="UP001500711">
    <property type="component" value="Unassembled WGS sequence"/>
</dbReference>
<accession>A0ABP7CG80</accession>
<gene>
    <name evidence="1" type="ORF">GCM10022267_87850</name>
</gene>
<evidence type="ECO:0000313" key="1">
    <source>
        <dbReference type="EMBL" id="GAA3687498.1"/>
    </source>
</evidence>